<sequence>MDNLVMLIAKCHDLYDGSGSLMVDLPSDLLEIMNLIVGDALSTEPFNRGVALKPNYDEDTVC</sequence>
<geneLocation type="plasmid" evidence="3">
    <name>pkf715a dna</name>
</geneLocation>
<protein>
    <submittedName>
        <fullName evidence="2">Uncharacterized protein</fullName>
    </submittedName>
</protein>
<dbReference type="AlphaFoldDB" id="A0A1L7NNQ9"/>
<reference evidence="2 3" key="1">
    <citation type="submission" date="2015-11" db="EMBL/GenBank/DDBJ databases">
        <title>Complete genome sequencing of a biphenyl-degrading bacterium, Pseudomonas putida KF715 (=NBRC110667).</title>
        <authorList>
            <person name="Suenaga H."/>
            <person name="Fujihara N."/>
            <person name="Watanabe T."/>
            <person name="Hirose J."/>
            <person name="Kimura N."/>
            <person name="Yamazoe A."/>
            <person name="Hosoyama A."/>
            <person name="Shimodaira J."/>
            <person name="Furukawa K."/>
        </authorList>
    </citation>
    <scope>NUCLEOTIDE SEQUENCE [LARGE SCALE GENOMIC DNA]</scope>
    <source>
        <strain evidence="2 3">KF715</strain>
        <plasmid evidence="2">pKF715A</plasmid>
        <plasmid evidence="3">Plasmid pkf715a dna</plasmid>
    </source>
</reference>
<gene>
    <name evidence="1" type="ORF">KF715C_ch44800</name>
    <name evidence="2" type="ORF">KF715C_pA5790</name>
</gene>
<dbReference type="RefSeq" id="WP_096426633.1">
    <property type="nucleotide sequence ID" value="NZ_AP015029.1"/>
</dbReference>
<evidence type="ECO:0000313" key="2">
    <source>
        <dbReference type="EMBL" id="BAW27084.1"/>
    </source>
</evidence>
<organism evidence="2 3">
    <name type="scientific">Pseudomonas putida</name>
    <name type="common">Arthrobacter siderocapsulatus</name>
    <dbReference type="NCBI Taxonomy" id="303"/>
    <lineage>
        <taxon>Bacteria</taxon>
        <taxon>Pseudomonadati</taxon>
        <taxon>Pseudomonadota</taxon>
        <taxon>Gammaproteobacteria</taxon>
        <taxon>Pseudomonadales</taxon>
        <taxon>Pseudomonadaceae</taxon>
        <taxon>Pseudomonas</taxon>
    </lineage>
</organism>
<dbReference type="Proteomes" id="UP000218731">
    <property type="component" value="Plasmid pKF715A"/>
</dbReference>
<name>A0A1L7NNQ9_PSEPU</name>
<keyword evidence="2" id="KW-0614">Plasmid</keyword>
<proteinExistence type="predicted"/>
<dbReference type="EMBL" id="AP015030">
    <property type="protein sequence ID" value="BAW27084.1"/>
    <property type="molecule type" value="Genomic_DNA"/>
</dbReference>
<dbReference type="EMBL" id="AP015029">
    <property type="protein sequence ID" value="BAW25053.1"/>
    <property type="molecule type" value="Genomic_DNA"/>
</dbReference>
<dbReference type="Proteomes" id="UP000218731">
    <property type="component" value="Chromosome 1"/>
</dbReference>
<accession>A0A1L7NNQ9</accession>
<geneLocation type="plasmid" evidence="2">
    <name>pKF715A</name>
</geneLocation>
<evidence type="ECO:0000313" key="1">
    <source>
        <dbReference type="EMBL" id="BAW25053.1"/>
    </source>
</evidence>
<evidence type="ECO:0000313" key="3">
    <source>
        <dbReference type="Proteomes" id="UP000218731"/>
    </source>
</evidence>